<name>A0A3Q1GQ44_9TELE</name>
<reference evidence="1" key="2">
    <citation type="submission" date="2025-09" db="UniProtKB">
        <authorList>
            <consortium name="Ensembl"/>
        </authorList>
    </citation>
    <scope>IDENTIFICATION</scope>
</reference>
<accession>A0A3Q1GQ44</accession>
<sequence>MNREEIEEAISTHLPGLSVQTLTSLLEVLEELGVESRADLVLVQENDLVKCLRPIQCRKLLNGLKNEPLAGRPWYIDFRVRWDRMTASIRKALSNQARPSPGDRKYMVRAVVDQMFEHDLNPTRAICHSIAWSIVRDYPKCFADVGKKGDIVGDGSHSLLQQIKARVEYKNRKNTLARHRREKRPRTAVVEGGRLMARGPVDQYGCVRWSPTELPSGETMESLYEIKKQLSNIYSEKGMGGAETAEALMEKTYVIQRQYLNSVPAPTVAEIQEEWPFLFSQRTDVAFLDKMQEAINNKGSTIIRFCQELSRHPSIEEILAKYEPETSDKAVCVLLLLMAYFKEPKTSIMLETD</sequence>
<dbReference type="GeneTree" id="ENSGT00940000163828"/>
<proteinExistence type="predicted"/>
<keyword evidence="2" id="KW-1185">Reference proteome</keyword>
<dbReference type="PANTHER" id="PTHR31025">
    <property type="entry name" value="SI:CH211-196P9.1-RELATED"/>
    <property type="match status" value="1"/>
</dbReference>
<organism evidence="1 2">
    <name type="scientific">Acanthochromis polyacanthus</name>
    <name type="common">spiny chromis</name>
    <dbReference type="NCBI Taxonomy" id="80966"/>
    <lineage>
        <taxon>Eukaryota</taxon>
        <taxon>Metazoa</taxon>
        <taxon>Chordata</taxon>
        <taxon>Craniata</taxon>
        <taxon>Vertebrata</taxon>
        <taxon>Euteleostomi</taxon>
        <taxon>Actinopterygii</taxon>
        <taxon>Neopterygii</taxon>
        <taxon>Teleostei</taxon>
        <taxon>Neoteleostei</taxon>
        <taxon>Acanthomorphata</taxon>
        <taxon>Ovalentaria</taxon>
        <taxon>Pomacentridae</taxon>
        <taxon>Acanthochromis</taxon>
    </lineage>
</organism>
<dbReference type="Ensembl" id="ENSAPOT00000026552.1">
    <property type="protein sequence ID" value="ENSAPOP00000032533.1"/>
    <property type="gene ID" value="ENSAPOG00000020519.1"/>
</dbReference>
<dbReference type="STRING" id="80966.ENSAPOP00000032533"/>
<dbReference type="InParanoid" id="A0A3Q1GQ44"/>
<dbReference type="Proteomes" id="UP000257200">
    <property type="component" value="Unplaced"/>
</dbReference>
<evidence type="ECO:0000313" key="2">
    <source>
        <dbReference type="Proteomes" id="UP000257200"/>
    </source>
</evidence>
<dbReference type="PANTHER" id="PTHR31025:SF30">
    <property type="entry name" value="SI:DKEY-15H8.17"/>
    <property type="match status" value="1"/>
</dbReference>
<protein>
    <submittedName>
        <fullName evidence="1">Si:dkey-15h8.17</fullName>
    </submittedName>
</protein>
<dbReference type="AlphaFoldDB" id="A0A3Q1GQ44"/>
<evidence type="ECO:0000313" key="1">
    <source>
        <dbReference type="Ensembl" id="ENSAPOP00000032533.1"/>
    </source>
</evidence>
<reference evidence="1" key="1">
    <citation type="submission" date="2025-08" db="UniProtKB">
        <authorList>
            <consortium name="Ensembl"/>
        </authorList>
    </citation>
    <scope>IDENTIFICATION</scope>
</reference>